<evidence type="ECO:0000313" key="2">
    <source>
        <dbReference type="EMBL" id="EFE36998.1"/>
    </source>
</evidence>
<accession>D4AJS5</accession>
<dbReference type="InterPro" id="IPR036291">
    <property type="entry name" value="NAD(P)-bd_dom_sf"/>
</dbReference>
<keyword evidence="3" id="KW-1185">Reference proteome</keyword>
<dbReference type="STRING" id="663331.D4AJS5"/>
<dbReference type="GeneID" id="9522488"/>
<gene>
    <name evidence="2" type="ORF">ARB_04525</name>
</gene>
<dbReference type="PANTHER" id="PTHR43245">
    <property type="entry name" value="BIFUNCTIONAL POLYMYXIN RESISTANCE PROTEIN ARNA"/>
    <property type="match status" value="1"/>
</dbReference>
<dbReference type="EMBL" id="ABSU01000001">
    <property type="protein sequence ID" value="EFE36998.1"/>
    <property type="molecule type" value="Genomic_DNA"/>
</dbReference>
<feature type="domain" description="NAD-dependent epimerase/dehydratase" evidence="1">
    <location>
        <begin position="45"/>
        <end position="266"/>
    </location>
</feature>
<dbReference type="InterPro" id="IPR001509">
    <property type="entry name" value="Epimerase_deHydtase"/>
</dbReference>
<protein>
    <recommendedName>
        <fullName evidence="1">NAD-dependent epimerase/dehydratase domain-containing protein</fullName>
    </recommendedName>
</protein>
<dbReference type="AlphaFoldDB" id="D4AJS5"/>
<dbReference type="Proteomes" id="UP000008866">
    <property type="component" value="Unassembled WGS sequence"/>
</dbReference>
<evidence type="ECO:0000259" key="1">
    <source>
        <dbReference type="Pfam" id="PF01370"/>
    </source>
</evidence>
<dbReference type="KEGG" id="abe:ARB_04525"/>
<name>D4AJS5_ARTBC</name>
<dbReference type="RefSeq" id="XP_003017643.1">
    <property type="nucleotide sequence ID" value="XM_003017597.1"/>
</dbReference>
<dbReference type="Gene3D" id="3.40.50.720">
    <property type="entry name" value="NAD(P)-binding Rossmann-like Domain"/>
    <property type="match status" value="1"/>
</dbReference>
<dbReference type="eggNOG" id="KOG1430">
    <property type="taxonomic scope" value="Eukaryota"/>
</dbReference>
<dbReference type="Pfam" id="PF01370">
    <property type="entry name" value="Epimerase"/>
    <property type="match status" value="1"/>
</dbReference>
<dbReference type="InterPro" id="IPR050177">
    <property type="entry name" value="Lipid_A_modif_metabolic_enz"/>
</dbReference>
<sequence length="407" mass="45817">MSDDSSNKPSVLVVGGLGMQTTINQQKQRSRRRLMSVDGDVGVGVGFIGRHLVHHIHKNNLASELRVVDKLLPQLAWLSPEITEACKDRFVQADASLQQSLPRVFDRADGSQYDLVINCGGESRYSHQDDVYRLRSHALSITLGKEAARRGVKAFVECSSAAIYKVDDKPRKETDKLKPLQKLTKWKVTTEEELAKIDGLNLVVLRFPYVYGEYDTGLLTSVICVGRTYKEIGRPLTFLYAKERPLNTVWVVDAARALWTAATWRASKGPLPSNQDPQPFPTTFNIVDHNNTLKGDLADALERNFGIKCEFLGSLMSQFAKMNQEQILDEMNEETLEVWSELLLAKGITTSGPISPFLEKEVLKDADTTVDGSLFEQTTGFTYLKEKLDPDWLSSVIKSYEQMNWWP</sequence>
<dbReference type="OMA" id="PQTAWLN"/>
<proteinExistence type="predicted"/>
<reference evidence="3" key="1">
    <citation type="journal article" date="2011" name="Genome Biol.">
        <title>Comparative and functional genomics provide insights into the pathogenicity of dermatophytic fungi.</title>
        <authorList>
            <person name="Burmester A."/>
            <person name="Shelest E."/>
            <person name="Gloeckner G."/>
            <person name="Heddergott C."/>
            <person name="Schindler S."/>
            <person name="Staib P."/>
            <person name="Heidel A."/>
            <person name="Felder M."/>
            <person name="Petzold A."/>
            <person name="Szafranski K."/>
            <person name="Feuermann M."/>
            <person name="Pedruzzi I."/>
            <person name="Priebe S."/>
            <person name="Groth M."/>
            <person name="Winkler R."/>
            <person name="Li W."/>
            <person name="Kniemeyer O."/>
            <person name="Schroeckh V."/>
            <person name="Hertweck C."/>
            <person name="Hube B."/>
            <person name="White T.C."/>
            <person name="Platzer M."/>
            <person name="Guthke R."/>
            <person name="Heitman J."/>
            <person name="Woestemeyer J."/>
            <person name="Zipfel P.F."/>
            <person name="Monod M."/>
            <person name="Brakhage A.A."/>
        </authorList>
    </citation>
    <scope>NUCLEOTIDE SEQUENCE [LARGE SCALE GENOMIC DNA]</scope>
    <source>
        <strain evidence="3">ATCC MYA-4681 / CBS 112371</strain>
    </source>
</reference>
<dbReference type="HOGENOM" id="CLU_045030_1_0_1"/>
<evidence type="ECO:0000313" key="3">
    <source>
        <dbReference type="Proteomes" id="UP000008866"/>
    </source>
</evidence>
<organism evidence="2 3">
    <name type="scientific">Arthroderma benhamiae (strain ATCC MYA-4681 / CBS 112371)</name>
    <name type="common">Trichophyton mentagrophytes</name>
    <dbReference type="NCBI Taxonomy" id="663331"/>
    <lineage>
        <taxon>Eukaryota</taxon>
        <taxon>Fungi</taxon>
        <taxon>Dikarya</taxon>
        <taxon>Ascomycota</taxon>
        <taxon>Pezizomycotina</taxon>
        <taxon>Eurotiomycetes</taxon>
        <taxon>Eurotiomycetidae</taxon>
        <taxon>Onygenales</taxon>
        <taxon>Arthrodermataceae</taxon>
        <taxon>Trichophyton</taxon>
    </lineage>
</organism>
<dbReference type="PANTHER" id="PTHR43245:SF11">
    <property type="entry name" value="LD23561P"/>
    <property type="match status" value="1"/>
</dbReference>
<dbReference type="SUPFAM" id="SSF51735">
    <property type="entry name" value="NAD(P)-binding Rossmann-fold domains"/>
    <property type="match status" value="1"/>
</dbReference>
<comment type="caution">
    <text evidence="2">The sequence shown here is derived from an EMBL/GenBank/DDBJ whole genome shotgun (WGS) entry which is preliminary data.</text>
</comment>